<dbReference type="AlphaFoldDB" id="A0A699X756"/>
<feature type="non-terminal residue" evidence="1">
    <location>
        <position position="107"/>
    </location>
</feature>
<proteinExistence type="predicted"/>
<comment type="caution">
    <text evidence="1">The sequence shown here is derived from an EMBL/GenBank/DDBJ whole genome shotgun (WGS) entry which is preliminary data.</text>
</comment>
<reference evidence="1" key="1">
    <citation type="journal article" date="2019" name="Sci. Rep.">
        <title>Draft genome of Tanacetum cinerariifolium, the natural source of mosquito coil.</title>
        <authorList>
            <person name="Yamashiro T."/>
            <person name="Shiraishi A."/>
            <person name="Satake H."/>
            <person name="Nakayama K."/>
        </authorList>
    </citation>
    <scope>NUCLEOTIDE SEQUENCE</scope>
</reference>
<organism evidence="1">
    <name type="scientific">Tanacetum cinerariifolium</name>
    <name type="common">Dalmatian daisy</name>
    <name type="synonym">Chrysanthemum cinerariifolium</name>
    <dbReference type="NCBI Taxonomy" id="118510"/>
    <lineage>
        <taxon>Eukaryota</taxon>
        <taxon>Viridiplantae</taxon>
        <taxon>Streptophyta</taxon>
        <taxon>Embryophyta</taxon>
        <taxon>Tracheophyta</taxon>
        <taxon>Spermatophyta</taxon>
        <taxon>Magnoliopsida</taxon>
        <taxon>eudicotyledons</taxon>
        <taxon>Gunneridae</taxon>
        <taxon>Pentapetalae</taxon>
        <taxon>asterids</taxon>
        <taxon>campanulids</taxon>
        <taxon>Asterales</taxon>
        <taxon>Asteraceae</taxon>
        <taxon>Asteroideae</taxon>
        <taxon>Anthemideae</taxon>
        <taxon>Anthemidinae</taxon>
        <taxon>Tanacetum</taxon>
    </lineage>
</organism>
<sequence>VVALDHAGDVGAQQSGGVVAVVDLRDGAGQGASQFFAGDVAGCTHQGYLVVAAVVAVVDRPVIRGQGTVARILAIERLGGAGVVAGNQAADGHRALGAGGAVIDLAV</sequence>
<protein>
    <submittedName>
        <fullName evidence="1">Uncharacterized protein</fullName>
    </submittedName>
</protein>
<feature type="non-terminal residue" evidence="1">
    <location>
        <position position="1"/>
    </location>
</feature>
<gene>
    <name evidence="1" type="ORF">Tci_924473</name>
</gene>
<evidence type="ECO:0000313" key="1">
    <source>
        <dbReference type="EMBL" id="GFD52504.1"/>
    </source>
</evidence>
<accession>A0A699X756</accession>
<dbReference type="EMBL" id="BKCJ011783125">
    <property type="protein sequence ID" value="GFD52504.1"/>
    <property type="molecule type" value="Genomic_DNA"/>
</dbReference>
<name>A0A699X756_TANCI</name>